<dbReference type="AlphaFoldDB" id="A0A4Y6U8L8"/>
<dbReference type="GO" id="GO:0006145">
    <property type="term" value="P:purine nucleobase catabolic process"/>
    <property type="evidence" value="ECO:0007669"/>
    <property type="project" value="TreeGrafter"/>
</dbReference>
<feature type="domain" description="Amidohydrolase-related" evidence="6">
    <location>
        <begin position="53"/>
        <end position="421"/>
    </location>
</feature>
<dbReference type="EMBL" id="CP038231">
    <property type="protein sequence ID" value="QDH12918.1"/>
    <property type="molecule type" value="Genomic_DNA"/>
</dbReference>
<sequence>MAHYDLIIRNGLVYLPWGRVETSLGLRGGRIANLNVSVRDEADEVIDAHGLHVLPGLVDAHVHLREPGKEEAETIATGTEAAALGGIATVLEMPNTNPPVVDDATLAWQRQRIAETAHVDVGIYVGATHQNTPELARLEQAPGVCGVKVFAGSSTGTLMVADDAGIEAVLRSGHRRVSFHAEDEERLRERRGHFHPGQPYGCHAQWRDPECALRATKRIAALARKTGRPVHILHVSTEEETAFLAGERALVSTEVLASHLTLTGPECYERLGGRAVVNPPLRDQRHAEALWKAIRCGLIDVVSSDHAPHEAALKNKPWLECPSGLTGVQTLLPVMLNHVNMGRLSMQRLVDLMATGPARLYGMATKGRIALGQDADFTLVDLGRSWRIEDSWIASPAGWTPYDGMVVRGAPIATIVRGQVVMQDGALRTPNRGSVVRFLP</sequence>
<evidence type="ECO:0000256" key="4">
    <source>
        <dbReference type="ARBA" id="ARBA00022723"/>
    </source>
</evidence>
<keyword evidence="8" id="KW-1185">Reference proteome</keyword>
<dbReference type="SUPFAM" id="SSF51338">
    <property type="entry name" value="Composite domain of metallo-dependent hydrolases"/>
    <property type="match status" value="1"/>
</dbReference>
<dbReference type="InterPro" id="IPR002195">
    <property type="entry name" value="Dihydroorotase_CS"/>
</dbReference>
<organism evidence="7 8">
    <name type="scientific">Formicincola oecophyllae</name>
    <dbReference type="NCBI Taxonomy" id="2558361"/>
    <lineage>
        <taxon>Bacteria</taxon>
        <taxon>Pseudomonadati</taxon>
        <taxon>Pseudomonadota</taxon>
        <taxon>Alphaproteobacteria</taxon>
        <taxon>Acetobacterales</taxon>
        <taxon>Acetobacteraceae</taxon>
        <taxon>Formicincola</taxon>
    </lineage>
</organism>
<dbReference type="KEGG" id="swf:E3E12_00420"/>
<dbReference type="InterPro" id="IPR011059">
    <property type="entry name" value="Metal-dep_hydrolase_composite"/>
</dbReference>
<dbReference type="NCBIfam" id="NF006559">
    <property type="entry name" value="PRK09060.1"/>
    <property type="match status" value="1"/>
</dbReference>
<dbReference type="Gene3D" id="2.30.40.10">
    <property type="entry name" value="Urease, subunit C, domain 1"/>
    <property type="match status" value="1"/>
</dbReference>
<evidence type="ECO:0000313" key="8">
    <source>
        <dbReference type="Proteomes" id="UP000318709"/>
    </source>
</evidence>
<dbReference type="GO" id="GO:0046872">
    <property type="term" value="F:metal ion binding"/>
    <property type="evidence" value="ECO:0007669"/>
    <property type="project" value="UniProtKB-KW"/>
</dbReference>
<evidence type="ECO:0000256" key="5">
    <source>
        <dbReference type="ARBA" id="ARBA00022801"/>
    </source>
</evidence>
<gene>
    <name evidence="7" type="ORF">E3E12_00420</name>
</gene>
<evidence type="ECO:0000256" key="1">
    <source>
        <dbReference type="ARBA" id="ARBA00001947"/>
    </source>
</evidence>
<dbReference type="InterPro" id="IPR006680">
    <property type="entry name" value="Amidohydro-rel"/>
</dbReference>
<evidence type="ECO:0000256" key="2">
    <source>
        <dbReference type="ARBA" id="ARBA00002368"/>
    </source>
</evidence>
<reference evidence="7 8" key="1">
    <citation type="submission" date="2019-03" db="EMBL/GenBank/DDBJ databases">
        <title>The complete genome sequence of Swingsia_sp. F3b2 LMG30590(T).</title>
        <authorList>
            <person name="Chua K.-O."/>
            <person name="Chan K.-G."/>
            <person name="See-Too W.-S."/>
        </authorList>
    </citation>
    <scope>NUCLEOTIDE SEQUENCE [LARGE SCALE GENOMIC DNA]</scope>
    <source>
        <strain evidence="7 8">F3b2</strain>
    </source>
</reference>
<dbReference type="PROSITE" id="PS00482">
    <property type="entry name" value="DIHYDROOROTASE_1"/>
    <property type="match status" value="1"/>
</dbReference>
<dbReference type="RefSeq" id="WP_141442561.1">
    <property type="nucleotide sequence ID" value="NZ_CP038231.1"/>
</dbReference>
<dbReference type="SUPFAM" id="SSF51556">
    <property type="entry name" value="Metallo-dependent hydrolases"/>
    <property type="match status" value="1"/>
</dbReference>
<evidence type="ECO:0000259" key="6">
    <source>
        <dbReference type="Pfam" id="PF01979"/>
    </source>
</evidence>
<keyword evidence="5 7" id="KW-0378">Hydrolase</keyword>
<dbReference type="PANTHER" id="PTHR43668">
    <property type="entry name" value="ALLANTOINASE"/>
    <property type="match status" value="1"/>
</dbReference>
<dbReference type="Gene3D" id="3.20.20.140">
    <property type="entry name" value="Metal-dependent hydrolases"/>
    <property type="match status" value="1"/>
</dbReference>
<dbReference type="GO" id="GO:0005737">
    <property type="term" value="C:cytoplasm"/>
    <property type="evidence" value="ECO:0007669"/>
    <property type="project" value="TreeGrafter"/>
</dbReference>
<proteinExistence type="inferred from homology"/>
<dbReference type="OrthoDB" id="9775759at2"/>
<dbReference type="Pfam" id="PF01979">
    <property type="entry name" value="Amidohydro_1"/>
    <property type="match status" value="1"/>
</dbReference>
<comment type="function">
    <text evidence="2">Catalyzes the reversible cyclization of carbamoyl aspartate to dihydroorotate.</text>
</comment>
<accession>A0A4Y6U8L8</accession>
<comment type="cofactor">
    <cofactor evidence="1">
        <name>Zn(2+)</name>
        <dbReference type="ChEBI" id="CHEBI:29105"/>
    </cofactor>
</comment>
<dbReference type="CDD" id="cd01318">
    <property type="entry name" value="DHOase_IIb"/>
    <property type="match status" value="1"/>
</dbReference>
<dbReference type="PANTHER" id="PTHR43668:SF4">
    <property type="entry name" value="ALLANTOINASE"/>
    <property type="match status" value="1"/>
</dbReference>
<dbReference type="InterPro" id="IPR032466">
    <property type="entry name" value="Metal_Hydrolase"/>
</dbReference>
<dbReference type="NCBIfam" id="TIGR00857">
    <property type="entry name" value="pyrC_multi"/>
    <property type="match status" value="1"/>
</dbReference>
<evidence type="ECO:0000256" key="3">
    <source>
        <dbReference type="ARBA" id="ARBA00010286"/>
    </source>
</evidence>
<dbReference type="PROSITE" id="PS00483">
    <property type="entry name" value="DIHYDROOROTASE_2"/>
    <property type="match status" value="1"/>
</dbReference>
<name>A0A4Y6U8L8_9PROT</name>
<dbReference type="Proteomes" id="UP000318709">
    <property type="component" value="Chromosome"/>
</dbReference>
<comment type="similarity">
    <text evidence="3">Belongs to the metallo-dependent hydrolases superfamily. DHOase family. Class I DHOase subfamily.</text>
</comment>
<keyword evidence="4" id="KW-0479">Metal-binding</keyword>
<protein>
    <submittedName>
        <fullName evidence="7">Dihydroorotase</fullName>
        <ecNumber evidence="7">3.5.2.3</ecNumber>
    </submittedName>
</protein>
<dbReference type="EC" id="3.5.2.3" evidence="7"/>
<evidence type="ECO:0000313" key="7">
    <source>
        <dbReference type="EMBL" id="QDH12918.1"/>
    </source>
</evidence>
<dbReference type="GO" id="GO:0004038">
    <property type="term" value="F:allantoinase activity"/>
    <property type="evidence" value="ECO:0007669"/>
    <property type="project" value="TreeGrafter"/>
</dbReference>
<dbReference type="GO" id="GO:0004151">
    <property type="term" value="F:dihydroorotase activity"/>
    <property type="evidence" value="ECO:0007669"/>
    <property type="project" value="UniProtKB-EC"/>
</dbReference>
<dbReference type="InterPro" id="IPR050138">
    <property type="entry name" value="DHOase/Allantoinase_Hydrolase"/>
</dbReference>